<dbReference type="Gene3D" id="3.40.630.10">
    <property type="entry name" value="Zn peptidases"/>
    <property type="match status" value="1"/>
</dbReference>
<dbReference type="Proteomes" id="UP000886058">
    <property type="component" value="Unassembled WGS sequence"/>
</dbReference>
<dbReference type="EMBL" id="DRSQ01000222">
    <property type="protein sequence ID" value="HHE32980.1"/>
    <property type="molecule type" value="Genomic_DNA"/>
</dbReference>
<reference evidence="1" key="1">
    <citation type="journal article" date="2020" name="mSystems">
        <title>Genome- and Community-Level Interaction Insights into Carbon Utilization and Element Cycling Functions of Hydrothermarchaeota in Hydrothermal Sediment.</title>
        <authorList>
            <person name="Zhou Z."/>
            <person name="Liu Y."/>
            <person name="Xu W."/>
            <person name="Pan J."/>
            <person name="Luo Z.H."/>
            <person name="Li M."/>
        </authorList>
    </citation>
    <scope>NUCLEOTIDE SEQUENCE [LARGE SCALE GENOMIC DNA]</scope>
    <source>
        <strain evidence="1">HyVt-633</strain>
    </source>
</reference>
<comment type="caution">
    <text evidence="1">The sequence shown here is derived from an EMBL/GenBank/DDBJ whole genome shotgun (WGS) entry which is preliminary data.</text>
</comment>
<name>A0A7C5HNX5_9CHLB</name>
<evidence type="ECO:0000313" key="1">
    <source>
        <dbReference type="EMBL" id="HHE32980.1"/>
    </source>
</evidence>
<dbReference type="PANTHER" id="PTHR43501:SF1">
    <property type="entry name" value="CYTOSOL NON-SPECIFIC DIPEPTIDASE"/>
    <property type="match status" value="1"/>
</dbReference>
<sequence>MTTTIPELEPRALWKHFYSLSQIPRPSGHEEQIRKYVAAFGRGLGLDTRIDEAGNILIRKPATR</sequence>
<dbReference type="PANTHER" id="PTHR43501">
    <property type="entry name" value="CYTOSOL NON-SPECIFIC DIPEPTIDASE"/>
    <property type="match status" value="1"/>
</dbReference>
<dbReference type="InterPro" id="IPR001160">
    <property type="entry name" value="Peptidase_M20C"/>
</dbReference>
<protein>
    <submittedName>
        <fullName evidence="1">Cytosol nonspecific dipeptidase</fullName>
    </submittedName>
</protein>
<dbReference type="GO" id="GO:0005829">
    <property type="term" value="C:cytosol"/>
    <property type="evidence" value="ECO:0007669"/>
    <property type="project" value="TreeGrafter"/>
</dbReference>
<feature type="non-terminal residue" evidence="1">
    <location>
        <position position="64"/>
    </location>
</feature>
<dbReference type="GO" id="GO:0006508">
    <property type="term" value="P:proteolysis"/>
    <property type="evidence" value="ECO:0007669"/>
    <property type="project" value="InterPro"/>
</dbReference>
<dbReference type="SUPFAM" id="SSF53187">
    <property type="entry name" value="Zn-dependent exopeptidases"/>
    <property type="match status" value="1"/>
</dbReference>
<accession>A0A7C5HNX5</accession>
<gene>
    <name evidence="1" type="ORF">ENL07_10270</name>
</gene>
<dbReference type="AlphaFoldDB" id="A0A7C5HNX5"/>
<organism evidence="1">
    <name type="scientific">Chlorobaculum parvum</name>
    <dbReference type="NCBI Taxonomy" id="274539"/>
    <lineage>
        <taxon>Bacteria</taxon>
        <taxon>Pseudomonadati</taxon>
        <taxon>Chlorobiota</taxon>
        <taxon>Chlorobiia</taxon>
        <taxon>Chlorobiales</taxon>
        <taxon>Chlorobiaceae</taxon>
        <taxon>Chlorobaculum</taxon>
    </lineage>
</organism>
<dbReference type="GO" id="GO:0070573">
    <property type="term" value="F:metallodipeptidase activity"/>
    <property type="evidence" value="ECO:0007669"/>
    <property type="project" value="TreeGrafter"/>
</dbReference>
<proteinExistence type="predicted"/>